<dbReference type="AlphaFoldDB" id="A0AAE0Y300"/>
<keyword evidence="6" id="KW-0498">Mitosis</keyword>
<evidence type="ECO:0000313" key="11">
    <source>
        <dbReference type="EMBL" id="KAK3730712.1"/>
    </source>
</evidence>
<dbReference type="InterPro" id="IPR032733">
    <property type="entry name" value="HAUS3_N"/>
</dbReference>
<dbReference type="GO" id="GO:0051225">
    <property type="term" value="P:spindle assembly"/>
    <property type="evidence" value="ECO:0007669"/>
    <property type="project" value="InterPro"/>
</dbReference>
<evidence type="ECO:0000256" key="7">
    <source>
        <dbReference type="ARBA" id="ARBA00023054"/>
    </source>
</evidence>
<evidence type="ECO:0000313" key="12">
    <source>
        <dbReference type="Proteomes" id="UP001283361"/>
    </source>
</evidence>
<dbReference type="GO" id="GO:0051301">
    <property type="term" value="P:cell division"/>
    <property type="evidence" value="ECO:0007669"/>
    <property type="project" value="UniProtKB-KW"/>
</dbReference>
<evidence type="ECO:0000256" key="2">
    <source>
        <dbReference type="ARBA" id="ARBA00009645"/>
    </source>
</evidence>
<keyword evidence="8" id="KW-0206">Cytoskeleton</keyword>
<protein>
    <recommendedName>
        <fullName evidence="10">HAUS augmin-like complex subunit 3 N-terminal domain-containing protein</fullName>
    </recommendedName>
</protein>
<evidence type="ECO:0000259" key="10">
    <source>
        <dbReference type="Pfam" id="PF14932"/>
    </source>
</evidence>
<evidence type="ECO:0000256" key="9">
    <source>
        <dbReference type="ARBA" id="ARBA00023306"/>
    </source>
</evidence>
<evidence type="ECO:0000256" key="5">
    <source>
        <dbReference type="ARBA" id="ARBA00022701"/>
    </source>
</evidence>
<keyword evidence="5" id="KW-0493">Microtubule</keyword>
<keyword evidence="7" id="KW-0175">Coiled coil</keyword>
<dbReference type="GO" id="GO:0005815">
    <property type="term" value="C:microtubule organizing center"/>
    <property type="evidence" value="ECO:0007669"/>
    <property type="project" value="TreeGrafter"/>
</dbReference>
<proteinExistence type="inferred from homology"/>
<dbReference type="EMBL" id="JAWDGP010007062">
    <property type="protein sequence ID" value="KAK3730712.1"/>
    <property type="molecule type" value="Genomic_DNA"/>
</dbReference>
<name>A0AAE0Y300_9GAST</name>
<evidence type="ECO:0000256" key="4">
    <source>
        <dbReference type="ARBA" id="ARBA00022618"/>
    </source>
</evidence>
<reference evidence="11" key="1">
    <citation type="journal article" date="2023" name="G3 (Bethesda)">
        <title>A reference genome for the long-term kleptoplast-retaining sea slug Elysia crispata morphotype clarki.</title>
        <authorList>
            <person name="Eastman K.E."/>
            <person name="Pendleton A.L."/>
            <person name="Shaikh M.A."/>
            <person name="Suttiyut T."/>
            <person name="Ogas R."/>
            <person name="Tomko P."/>
            <person name="Gavelis G."/>
            <person name="Widhalm J.R."/>
            <person name="Wisecaver J.H."/>
        </authorList>
    </citation>
    <scope>NUCLEOTIDE SEQUENCE</scope>
    <source>
        <strain evidence="11">ECLA1</strain>
    </source>
</reference>
<keyword evidence="9" id="KW-0131">Cell cycle</keyword>
<evidence type="ECO:0000256" key="1">
    <source>
        <dbReference type="ARBA" id="ARBA00004186"/>
    </source>
</evidence>
<dbReference type="GO" id="GO:0005874">
    <property type="term" value="C:microtubule"/>
    <property type="evidence" value="ECO:0007669"/>
    <property type="project" value="UniProtKB-KW"/>
</dbReference>
<feature type="domain" description="HAUS augmin-like complex subunit 3 N-terminal" evidence="10">
    <location>
        <begin position="28"/>
        <end position="283"/>
    </location>
</feature>
<organism evidence="11 12">
    <name type="scientific">Elysia crispata</name>
    <name type="common">lettuce slug</name>
    <dbReference type="NCBI Taxonomy" id="231223"/>
    <lineage>
        <taxon>Eukaryota</taxon>
        <taxon>Metazoa</taxon>
        <taxon>Spiralia</taxon>
        <taxon>Lophotrochozoa</taxon>
        <taxon>Mollusca</taxon>
        <taxon>Gastropoda</taxon>
        <taxon>Heterobranchia</taxon>
        <taxon>Euthyneura</taxon>
        <taxon>Panpulmonata</taxon>
        <taxon>Sacoglossa</taxon>
        <taxon>Placobranchoidea</taxon>
        <taxon>Plakobranchidae</taxon>
        <taxon>Elysia</taxon>
    </lineage>
</organism>
<dbReference type="GO" id="GO:0070652">
    <property type="term" value="C:HAUS complex"/>
    <property type="evidence" value="ECO:0007669"/>
    <property type="project" value="InterPro"/>
</dbReference>
<accession>A0AAE0Y300</accession>
<keyword evidence="4" id="KW-0132">Cell division</keyword>
<sequence length="610" mass="68321">MDPKKFIQVLHSIGYPNAHKLSPHALEWAFENPATISFLDWFSNSIGADNSVSASEMKEFKIIEQMNGLIEGQQLEEALENIQHESHGFEDLESDVHRLKNSLAQALARKQSLLSHCSKISAQQVALHNKIVKMGEVEEQANRQVKMTLDKCAMQDVKINKALKNLSAAVGKLVELYKSKPAGRKGFPSAGYFLSQMDLSSFHDAEAKYSHDLTEFTKKQFFEGVALMSGEGLLAEYGLLDLSSPQKSIAADKDKEQIFLEDCMELQRLKQIFPKSECDRINALVNAKKAQSAVAEATALLESLKAGNFPSSPSEISHLSKSLEKNISKATGEAEPLLATLPDLIHKLGSLQGGEVLTGDYDLKLKRQNYFTEKQDMVITHLVHQRSRSEFLSLLYDLELRYHKETHVLLSAVSQVLTQHLRSWQQRMEDLEDPDLSKKKFQGTVVDARDTSTLRLFHLLGESELDKGLLCVQKQKVVEKAKHLHAQHTCAKATDQTMDEKYMSKVAQLEGCVKECEEHLYAGSSTSSGQPMLSSCEIQEGIASLMSSLTTLKKDISDIILNVDKKKGALKTNVLQSRERELFTLFHTNSDRLEYIVNSLAERSKAQDIE</sequence>
<dbReference type="PRINTS" id="PR02089">
    <property type="entry name" value="HAUSAUGMINL3"/>
</dbReference>
<comment type="caution">
    <text evidence="11">The sequence shown here is derived from an EMBL/GenBank/DDBJ whole genome shotgun (WGS) entry which is preliminary data.</text>
</comment>
<gene>
    <name evidence="11" type="ORF">RRG08_041491</name>
</gene>
<dbReference type="GO" id="GO:0072686">
    <property type="term" value="C:mitotic spindle"/>
    <property type="evidence" value="ECO:0007669"/>
    <property type="project" value="TreeGrafter"/>
</dbReference>
<dbReference type="PANTHER" id="PTHR19378">
    <property type="entry name" value="GOLGIN- RELATED"/>
    <property type="match status" value="1"/>
</dbReference>
<dbReference type="Proteomes" id="UP001283361">
    <property type="component" value="Unassembled WGS sequence"/>
</dbReference>
<evidence type="ECO:0000256" key="8">
    <source>
        <dbReference type="ARBA" id="ARBA00023212"/>
    </source>
</evidence>
<dbReference type="PANTHER" id="PTHR19378:SF0">
    <property type="entry name" value="HAUS AUGMIN-LIKE COMPLEX SUBUNIT 3"/>
    <property type="match status" value="1"/>
</dbReference>
<evidence type="ECO:0000256" key="6">
    <source>
        <dbReference type="ARBA" id="ARBA00022776"/>
    </source>
</evidence>
<keyword evidence="3" id="KW-0963">Cytoplasm</keyword>
<dbReference type="Pfam" id="PF14932">
    <property type="entry name" value="HAUS-augmin3"/>
    <property type="match status" value="1"/>
</dbReference>
<keyword evidence="12" id="KW-1185">Reference proteome</keyword>
<comment type="subcellular location">
    <subcellularLocation>
        <location evidence="1">Cytoplasm</location>
        <location evidence="1">Cytoskeleton</location>
        <location evidence="1">Spindle</location>
    </subcellularLocation>
</comment>
<dbReference type="GO" id="GO:0031023">
    <property type="term" value="P:microtubule organizing center organization"/>
    <property type="evidence" value="ECO:0007669"/>
    <property type="project" value="TreeGrafter"/>
</dbReference>
<dbReference type="InterPro" id="IPR026206">
    <property type="entry name" value="HAUS3"/>
</dbReference>
<evidence type="ECO:0000256" key="3">
    <source>
        <dbReference type="ARBA" id="ARBA00022490"/>
    </source>
</evidence>
<comment type="similarity">
    <text evidence="2">Belongs to the HAUS3 family.</text>
</comment>